<evidence type="ECO:0000256" key="3">
    <source>
        <dbReference type="ARBA" id="ARBA00023125"/>
    </source>
</evidence>
<dbReference type="SMART" id="SM00448">
    <property type="entry name" value="REC"/>
    <property type="match status" value="1"/>
</dbReference>
<dbReference type="RefSeq" id="WP_179577791.1">
    <property type="nucleotide sequence ID" value="NZ_JACCFM010000001.1"/>
</dbReference>
<dbReference type="GO" id="GO:0006355">
    <property type="term" value="P:regulation of DNA-templated transcription"/>
    <property type="evidence" value="ECO:0007669"/>
    <property type="project" value="InterPro"/>
</dbReference>
<dbReference type="InterPro" id="IPR001789">
    <property type="entry name" value="Sig_transdc_resp-reg_receiver"/>
</dbReference>
<keyword evidence="1 5" id="KW-0597">Phosphoprotein</keyword>
<proteinExistence type="predicted"/>
<evidence type="ECO:0000259" key="7">
    <source>
        <dbReference type="PROSITE" id="PS50110"/>
    </source>
</evidence>
<keyword evidence="9" id="KW-1185">Reference proteome</keyword>
<feature type="modified residue" description="4-aspartylphosphate" evidence="5">
    <location>
        <position position="63"/>
    </location>
</feature>
<dbReference type="InterPro" id="IPR039420">
    <property type="entry name" value="WalR-like"/>
</dbReference>
<dbReference type="InterPro" id="IPR011006">
    <property type="entry name" value="CheY-like_superfamily"/>
</dbReference>
<reference evidence="8 9" key="1">
    <citation type="submission" date="2020-07" db="EMBL/GenBank/DDBJ databases">
        <title>Sequencing the genomes of 1000 actinobacteria strains.</title>
        <authorList>
            <person name="Klenk H.-P."/>
        </authorList>
    </citation>
    <scope>NUCLEOTIDE SEQUENCE [LARGE SCALE GENOMIC DNA]</scope>
    <source>
        <strain evidence="8 9">LI1</strain>
    </source>
</reference>
<keyword evidence="3 8" id="KW-0238">DNA-binding</keyword>
<keyword evidence="4" id="KW-0804">Transcription</keyword>
<evidence type="ECO:0000256" key="1">
    <source>
        <dbReference type="ARBA" id="ARBA00022553"/>
    </source>
</evidence>
<organism evidence="8 9">
    <name type="scientific">Glaciibacter psychrotolerans</name>
    <dbReference type="NCBI Taxonomy" id="670054"/>
    <lineage>
        <taxon>Bacteria</taxon>
        <taxon>Bacillati</taxon>
        <taxon>Actinomycetota</taxon>
        <taxon>Actinomycetes</taxon>
        <taxon>Micrococcales</taxon>
        <taxon>Microbacteriaceae</taxon>
        <taxon>Glaciibacter</taxon>
    </lineage>
</organism>
<dbReference type="PROSITE" id="PS50043">
    <property type="entry name" value="HTH_LUXR_2"/>
    <property type="match status" value="1"/>
</dbReference>
<dbReference type="InterPro" id="IPR058245">
    <property type="entry name" value="NreC/VraR/RcsB-like_REC"/>
</dbReference>
<dbReference type="GO" id="GO:0003677">
    <property type="term" value="F:DNA binding"/>
    <property type="evidence" value="ECO:0007669"/>
    <property type="project" value="UniProtKB-KW"/>
</dbReference>
<dbReference type="InterPro" id="IPR016032">
    <property type="entry name" value="Sig_transdc_resp-reg_C-effctor"/>
</dbReference>
<dbReference type="AlphaFoldDB" id="A0A7Z0EC71"/>
<sequence length="225" mass="24098">MTSPELDRRPIRILIVDDDPMATAGITALLNTAEDLLIVGSRSDGSHVVEAVRQLAPDVVLCDVRMPVMDGVSVVRALRAHAATPAVLMMTAFDEDGRVLDAVAAGAAGFLLKDEDPYRIVNAVRHVAAGDSEFSPRAARQLTQWVQDSRTADARRDAMEKLAQLTAREHEFALALVTGASDAELAAQFFVAETTVKSALAGIKTKWGIRNRTQLAVVVARSGLA</sequence>
<evidence type="ECO:0000259" key="6">
    <source>
        <dbReference type="PROSITE" id="PS50043"/>
    </source>
</evidence>
<evidence type="ECO:0000313" key="9">
    <source>
        <dbReference type="Proteomes" id="UP000537260"/>
    </source>
</evidence>
<evidence type="ECO:0000256" key="5">
    <source>
        <dbReference type="PROSITE-ProRule" id="PRU00169"/>
    </source>
</evidence>
<name>A0A7Z0EC71_9MICO</name>
<evidence type="ECO:0000256" key="4">
    <source>
        <dbReference type="ARBA" id="ARBA00023163"/>
    </source>
</evidence>
<dbReference type="Pfam" id="PF00196">
    <property type="entry name" value="GerE"/>
    <property type="match status" value="1"/>
</dbReference>
<keyword evidence="2" id="KW-0805">Transcription regulation</keyword>
<evidence type="ECO:0000256" key="2">
    <source>
        <dbReference type="ARBA" id="ARBA00023015"/>
    </source>
</evidence>
<dbReference type="CDD" id="cd17535">
    <property type="entry name" value="REC_NarL-like"/>
    <property type="match status" value="1"/>
</dbReference>
<feature type="domain" description="Response regulatory" evidence="7">
    <location>
        <begin position="12"/>
        <end position="128"/>
    </location>
</feature>
<dbReference type="InterPro" id="IPR000792">
    <property type="entry name" value="Tscrpt_reg_LuxR_C"/>
</dbReference>
<dbReference type="PANTHER" id="PTHR43214:SF24">
    <property type="entry name" value="TRANSCRIPTIONAL REGULATORY PROTEIN NARL-RELATED"/>
    <property type="match status" value="1"/>
</dbReference>
<accession>A0A7Z0EC71</accession>
<dbReference type="PANTHER" id="PTHR43214">
    <property type="entry name" value="TWO-COMPONENT RESPONSE REGULATOR"/>
    <property type="match status" value="1"/>
</dbReference>
<feature type="domain" description="HTH luxR-type" evidence="6">
    <location>
        <begin position="158"/>
        <end position="223"/>
    </location>
</feature>
<dbReference type="PROSITE" id="PS50110">
    <property type="entry name" value="RESPONSE_REGULATORY"/>
    <property type="match status" value="1"/>
</dbReference>
<dbReference type="EMBL" id="JACCFM010000001">
    <property type="protein sequence ID" value="NYJ18956.1"/>
    <property type="molecule type" value="Genomic_DNA"/>
</dbReference>
<dbReference type="Gene3D" id="3.40.50.2300">
    <property type="match status" value="1"/>
</dbReference>
<dbReference type="Proteomes" id="UP000537260">
    <property type="component" value="Unassembled WGS sequence"/>
</dbReference>
<comment type="caution">
    <text evidence="8">The sequence shown here is derived from an EMBL/GenBank/DDBJ whole genome shotgun (WGS) entry which is preliminary data.</text>
</comment>
<dbReference type="SUPFAM" id="SSF52172">
    <property type="entry name" value="CheY-like"/>
    <property type="match status" value="1"/>
</dbReference>
<evidence type="ECO:0000313" key="8">
    <source>
        <dbReference type="EMBL" id="NYJ18956.1"/>
    </source>
</evidence>
<dbReference type="SMART" id="SM00421">
    <property type="entry name" value="HTH_LUXR"/>
    <property type="match status" value="1"/>
</dbReference>
<dbReference type="GO" id="GO:0000160">
    <property type="term" value="P:phosphorelay signal transduction system"/>
    <property type="evidence" value="ECO:0007669"/>
    <property type="project" value="InterPro"/>
</dbReference>
<dbReference type="SUPFAM" id="SSF46894">
    <property type="entry name" value="C-terminal effector domain of the bipartite response regulators"/>
    <property type="match status" value="1"/>
</dbReference>
<gene>
    <name evidence="8" type="ORF">HNR05_000747</name>
</gene>
<protein>
    <submittedName>
        <fullName evidence="8">DNA-binding NarL/FixJ family response regulator</fullName>
    </submittedName>
</protein>
<dbReference type="Pfam" id="PF00072">
    <property type="entry name" value="Response_reg"/>
    <property type="match status" value="1"/>
</dbReference>